<evidence type="ECO:0000313" key="1">
    <source>
        <dbReference type="EMBL" id="KAK1428957.1"/>
    </source>
</evidence>
<proteinExistence type="predicted"/>
<keyword evidence="2" id="KW-1185">Reference proteome</keyword>
<comment type="caution">
    <text evidence="1">The sequence shown here is derived from an EMBL/GenBank/DDBJ whole genome shotgun (WGS) entry which is preliminary data.</text>
</comment>
<reference evidence="1" key="1">
    <citation type="journal article" date="2023" name="bioRxiv">
        <title>Improved chromosome-level genome assembly for marigold (Tagetes erecta).</title>
        <authorList>
            <person name="Jiang F."/>
            <person name="Yuan L."/>
            <person name="Wang S."/>
            <person name="Wang H."/>
            <person name="Xu D."/>
            <person name="Wang A."/>
            <person name="Fan W."/>
        </authorList>
    </citation>
    <scope>NUCLEOTIDE SEQUENCE</scope>
    <source>
        <strain evidence="1">WSJ</strain>
        <tissue evidence="1">Leaf</tissue>
    </source>
</reference>
<dbReference type="AlphaFoldDB" id="A0AAD8P1T5"/>
<gene>
    <name evidence="1" type="ORF">QVD17_17798</name>
</gene>
<protein>
    <submittedName>
        <fullName evidence="1">Uncharacterized protein</fullName>
    </submittedName>
</protein>
<evidence type="ECO:0000313" key="2">
    <source>
        <dbReference type="Proteomes" id="UP001229421"/>
    </source>
</evidence>
<organism evidence="1 2">
    <name type="scientific">Tagetes erecta</name>
    <name type="common">African marigold</name>
    <dbReference type="NCBI Taxonomy" id="13708"/>
    <lineage>
        <taxon>Eukaryota</taxon>
        <taxon>Viridiplantae</taxon>
        <taxon>Streptophyta</taxon>
        <taxon>Embryophyta</taxon>
        <taxon>Tracheophyta</taxon>
        <taxon>Spermatophyta</taxon>
        <taxon>Magnoliopsida</taxon>
        <taxon>eudicotyledons</taxon>
        <taxon>Gunneridae</taxon>
        <taxon>Pentapetalae</taxon>
        <taxon>asterids</taxon>
        <taxon>campanulids</taxon>
        <taxon>Asterales</taxon>
        <taxon>Asteraceae</taxon>
        <taxon>Asteroideae</taxon>
        <taxon>Heliantheae alliance</taxon>
        <taxon>Tageteae</taxon>
        <taxon>Tagetes</taxon>
    </lineage>
</organism>
<dbReference type="Proteomes" id="UP001229421">
    <property type="component" value="Unassembled WGS sequence"/>
</dbReference>
<dbReference type="EMBL" id="JAUHHV010000004">
    <property type="protein sequence ID" value="KAK1428957.1"/>
    <property type="molecule type" value="Genomic_DNA"/>
</dbReference>
<accession>A0AAD8P1T5</accession>
<sequence length="74" mass="8304">MPSKKSDKGSGLEVVPSLPFDASDFVKKSKEQLEVVTRCIITILNGNTSTAEKPNVIKYLEMTMIWQIREYGVL</sequence>
<name>A0AAD8P1T5_TARER</name>